<evidence type="ECO:0000256" key="1">
    <source>
        <dbReference type="SAM" id="MobiDB-lite"/>
    </source>
</evidence>
<organism evidence="3 4">
    <name type="scientific">Paractinoplanes atraurantiacus</name>
    <dbReference type="NCBI Taxonomy" id="1036182"/>
    <lineage>
        <taxon>Bacteria</taxon>
        <taxon>Bacillati</taxon>
        <taxon>Actinomycetota</taxon>
        <taxon>Actinomycetes</taxon>
        <taxon>Micromonosporales</taxon>
        <taxon>Micromonosporaceae</taxon>
        <taxon>Paractinoplanes</taxon>
    </lineage>
</organism>
<keyword evidence="2" id="KW-0812">Transmembrane</keyword>
<dbReference type="RefSeq" id="WP_097327292.1">
    <property type="nucleotide sequence ID" value="NZ_OBDY01000028.1"/>
</dbReference>
<feature type="transmembrane region" description="Helical" evidence="2">
    <location>
        <begin position="106"/>
        <end position="126"/>
    </location>
</feature>
<dbReference type="EMBL" id="OBDY01000028">
    <property type="protein sequence ID" value="SNY65290.1"/>
    <property type="molecule type" value="Genomic_DNA"/>
</dbReference>
<accession>A0A285JYB7</accession>
<feature type="transmembrane region" description="Helical" evidence="2">
    <location>
        <begin position="74"/>
        <end position="94"/>
    </location>
</feature>
<keyword evidence="2" id="KW-1133">Transmembrane helix</keyword>
<dbReference type="Proteomes" id="UP000219612">
    <property type="component" value="Unassembled WGS sequence"/>
</dbReference>
<name>A0A285JYB7_9ACTN</name>
<gene>
    <name evidence="3" type="ORF">SAMN05421748_12819</name>
</gene>
<evidence type="ECO:0000313" key="4">
    <source>
        <dbReference type="Proteomes" id="UP000219612"/>
    </source>
</evidence>
<reference evidence="3 4" key="1">
    <citation type="submission" date="2017-09" db="EMBL/GenBank/DDBJ databases">
        <authorList>
            <person name="Ehlers B."/>
            <person name="Leendertz F.H."/>
        </authorList>
    </citation>
    <scope>NUCLEOTIDE SEQUENCE [LARGE SCALE GENOMIC DNA]</scope>
    <source>
        <strain evidence="3 4">CGMCC 4.6857</strain>
    </source>
</reference>
<protein>
    <submittedName>
        <fullName evidence="3">Uncharacterized protein</fullName>
    </submittedName>
</protein>
<sequence length="505" mass="54917">MGVSTAPPATAATAPQSSQVDWLLCSYAWLNPAFGRFVYSTLIQPGLRAVPPTHGVDVVALARHVMAARRHRRLVIVLALVDVLLIVAGAGLILGLGRFTAGDLGWGLAVLLGGVLAYFVLIGWHLGVTRTRASRLAGGPPPHPRDAAARLPDAVEERLDAYAKSNVIVFGGGIPFVGAGKLLTRWNVQVDTTKAAKDDHGRPRAVQPVNAEELQKALSITVRKAGIDGIRVNNRLFVDGTRADAVDGLLPDPEQPPSTTVARSEIRRAILNATVNARTYLCIEVPSWNGELVVTVFVRAVEFGTDLYAEFYAYVLLPLHPVVASAENLPISPYGRAAHLARWTVPTGLRLLRNAPHTLFMTARWRRFLARRPAVQRRIIRKSAFFDYGAVGGIRAAVAAEHRDRLFAYEDEERAIKSIRKAVLKVVVQYVSDHGIDTSELERQQSQIFKQTINIRDVKGRNIMLGDNNKFFDGLAMGGADEDDDGSGGTAGGKTDDDSDDEEKP</sequence>
<evidence type="ECO:0000313" key="3">
    <source>
        <dbReference type="EMBL" id="SNY65290.1"/>
    </source>
</evidence>
<evidence type="ECO:0000256" key="2">
    <source>
        <dbReference type="SAM" id="Phobius"/>
    </source>
</evidence>
<dbReference type="AlphaFoldDB" id="A0A285JYB7"/>
<dbReference type="OrthoDB" id="3078176at2"/>
<feature type="region of interest" description="Disordered" evidence="1">
    <location>
        <begin position="476"/>
        <end position="505"/>
    </location>
</feature>
<proteinExistence type="predicted"/>
<keyword evidence="2" id="KW-0472">Membrane</keyword>
<keyword evidence="4" id="KW-1185">Reference proteome</keyword>